<evidence type="ECO:0000313" key="4">
    <source>
        <dbReference type="Proteomes" id="UP000789739"/>
    </source>
</evidence>
<proteinExistence type="predicted"/>
<dbReference type="Proteomes" id="UP000789739">
    <property type="component" value="Unassembled WGS sequence"/>
</dbReference>
<reference evidence="3" key="1">
    <citation type="submission" date="2021-06" db="EMBL/GenBank/DDBJ databases">
        <authorList>
            <person name="Kallberg Y."/>
            <person name="Tangrot J."/>
            <person name="Rosling A."/>
        </authorList>
    </citation>
    <scope>NUCLEOTIDE SEQUENCE</scope>
    <source>
        <strain evidence="3">BR232B</strain>
    </source>
</reference>
<organism evidence="3 4">
    <name type="scientific">Paraglomus brasilianum</name>
    <dbReference type="NCBI Taxonomy" id="144538"/>
    <lineage>
        <taxon>Eukaryota</taxon>
        <taxon>Fungi</taxon>
        <taxon>Fungi incertae sedis</taxon>
        <taxon>Mucoromycota</taxon>
        <taxon>Glomeromycotina</taxon>
        <taxon>Glomeromycetes</taxon>
        <taxon>Paraglomerales</taxon>
        <taxon>Paraglomeraceae</taxon>
        <taxon>Paraglomus</taxon>
    </lineage>
</organism>
<gene>
    <name evidence="3" type="ORF">PBRASI_LOCUS48</name>
</gene>
<evidence type="ECO:0000313" key="3">
    <source>
        <dbReference type="EMBL" id="CAG8451286.1"/>
    </source>
</evidence>
<dbReference type="EMBL" id="CAJVPI010000002">
    <property type="protein sequence ID" value="CAG8451286.1"/>
    <property type="molecule type" value="Genomic_DNA"/>
</dbReference>
<comment type="caution">
    <text evidence="3">The sequence shown here is derived from an EMBL/GenBank/DDBJ whole genome shotgun (WGS) entry which is preliminary data.</text>
</comment>
<evidence type="ECO:0000256" key="1">
    <source>
        <dbReference type="SAM" id="MobiDB-lite"/>
    </source>
</evidence>
<name>A0A9N8YT94_9GLOM</name>
<protein>
    <submittedName>
        <fullName evidence="3">6798_t:CDS:1</fullName>
    </submittedName>
</protein>
<feature type="transmembrane region" description="Helical" evidence="2">
    <location>
        <begin position="27"/>
        <end position="46"/>
    </location>
</feature>
<keyword evidence="4" id="KW-1185">Reference proteome</keyword>
<dbReference type="AlphaFoldDB" id="A0A9N8YT94"/>
<sequence>MNIFTIPRPGYIDTGYSFNMPLYRLLLFYRAFLAGIAKITNFGLMATDKSIRETLRTADINKWPRKIGLLLRGLDTALDKNNSVTQWKRLWRIPSSVLHELTSRKEEQASSNNADNLPEPPKQRNGMATIVLACDGTYYI</sequence>
<keyword evidence="2" id="KW-1133">Transmembrane helix</keyword>
<feature type="region of interest" description="Disordered" evidence="1">
    <location>
        <begin position="104"/>
        <end position="124"/>
    </location>
</feature>
<evidence type="ECO:0000256" key="2">
    <source>
        <dbReference type="SAM" id="Phobius"/>
    </source>
</evidence>
<keyword evidence="2" id="KW-0472">Membrane</keyword>
<accession>A0A9N8YT94</accession>
<keyword evidence="2" id="KW-0812">Transmembrane</keyword>